<dbReference type="OrthoDB" id="9809206at2"/>
<dbReference type="InterPro" id="IPR023408">
    <property type="entry name" value="MscS_beta-dom_sf"/>
</dbReference>
<dbReference type="AlphaFoldDB" id="A0A291QPL0"/>
<evidence type="ECO:0000256" key="5">
    <source>
        <dbReference type="ARBA" id="ARBA00022989"/>
    </source>
</evidence>
<proteinExistence type="inferred from homology"/>
<feature type="transmembrane region" description="Helical" evidence="8">
    <location>
        <begin position="331"/>
        <end position="357"/>
    </location>
</feature>
<keyword evidence="12" id="KW-1185">Reference proteome</keyword>
<evidence type="ECO:0000259" key="9">
    <source>
        <dbReference type="Pfam" id="PF00924"/>
    </source>
</evidence>
<gene>
    <name evidence="11" type="ORF">COR50_00910</name>
</gene>
<accession>A0A291QPL0</accession>
<dbReference type="InterPro" id="IPR006685">
    <property type="entry name" value="MscS_channel_2nd"/>
</dbReference>
<protein>
    <submittedName>
        <fullName evidence="11">Transmembrane ion channel</fullName>
    </submittedName>
</protein>
<dbReference type="Pfam" id="PF21082">
    <property type="entry name" value="MS_channel_3rd"/>
    <property type="match status" value="1"/>
</dbReference>
<dbReference type="PANTHER" id="PTHR30221:SF18">
    <property type="entry name" value="SLL0590 PROTEIN"/>
    <property type="match status" value="1"/>
</dbReference>
<evidence type="ECO:0000256" key="4">
    <source>
        <dbReference type="ARBA" id="ARBA00022692"/>
    </source>
</evidence>
<sequence>MKMITRRYILSLLLLFTGIAGFGQDSLKQISRAPVLFENDTLFYINYAPNNISVTERAELISNRIEKVYGINNFKANDLNLQQDSAFSSIRYKDLTIMTITDEDAQINDLDRESLAKNYFNAIKGKLDQYAQFKDIRNVLLFIAEAMAVILGLVLLIWLINRFFRKFLYRFLLKQKYPAFSLGNYTILSPGKVGALVRQALKLLRLVIILIAIYFALPILFNIFPWTQPLAEKLINYVVAPIKKILHAIVNYIPNLLTIFVIYLFTRYVVRAVKFLATEVERGILKINGFYADWAQPTFKIVKVLLYTLMFVAIFPYLPGSQSKVFQGVSVFLGILISLGSSSAISNMIAGVVITYMRPFRIGDRIKVGEVMGDVIEKTLLVTRLRTIKNEEITIPNAIILSGQTINYTVACHESKGLILHTTVTIGYDVPWRQVHDLLINAALKTQGIIPDPKPFVLQTSLEDYYPSYQLNAYTDDASKMALTYSLLHQSIQDTFNEAGVEIMSPHYTALRDGNTAAMPEDSRPKGEPSTFKIHITKKTE</sequence>
<dbReference type="Proteomes" id="UP000220133">
    <property type="component" value="Chromosome"/>
</dbReference>
<dbReference type="Pfam" id="PF00924">
    <property type="entry name" value="MS_channel_2nd"/>
    <property type="match status" value="1"/>
</dbReference>
<dbReference type="Gene3D" id="3.30.70.100">
    <property type="match status" value="1"/>
</dbReference>
<name>A0A291QPL0_9BACT</name>
<comment type="subcellular location">
    <subcellularLocation>
        <location evidence="1">Cell membrane</location>
        <topology evidence="1">Multi-pass membrane protein</topology>
    </subcellularLocation>
</comment>
<feature type="transmembrane region" description="Helical" evidence="8">
    <location>
        <begin position="245"/>
        <end position="265"/>
    </location>
</feature>
<dbReference type="InterPro" id="IPR049278">
    <property type="entry name" value="MS_channel_C"/>
</dbReference>
<keyword evidence="5 8" id="KW-1133">Transmembrane helix</keyword>
<dbReference type="EMBL" id="CP023777">
    <property type="protein sequence ID" value="ATL45833.1"/>
    <property type="molecule type" value="Genomic_DNA"/>
</dbReference>
<feature type="domain" description="Mechanosensitive ion channel MscS C-terminal" evidence="10">
    <location>
        <begin position="422"/>
        <end position="503"/>
    </location>
</feature>
<evidence type="ECO:0000256" key="2">
    <source>
        <dbReference type="ARBA" id="ARBA00008017"/>
    </source>
</evidence>
<dbReference type="PANTHER" id="PTHR30221">
    <property type="entry name" value="SMALL-CONDUCTANCE MECHANOSENSITIVE CHANNEL"/>
    <property type="match status" value="1"/>
</dbReference>
<dbReference type="Gene3D" id="1.10.287.1260">
    <property type="match status" value="1"/>
</dbReference>
<feature type="transmembrane region" description="Helical" evidence="8">
    <location>
        <begin position="139"/>
        <end position="160"/>
    </location>
</feature>
<evidence type="ECO:0000256" key="6">
    <source>
        <dbReference type="ARBA" id="ARBA00023136"/>
    </source>
</evidence>
<evidence type="ECO:0000256" key="3">
    <source>
        <dbReference type="ARBA" id="ARBA00022475"/>
    </source>
</evidence>
<feature type="region of interest" description="Disordered" evidence="7">
    <location>
        <begin position="517"/>
        <end position="541"/>
    </location>
</feature>
<evidence type="ECO:0000313" key="12">
    <source>
        <dbReference type="Proteomes" id="UP000220133"/>
    </source>
</evidence>
<dbReference type="RefSeq" id="WP_098192223.1">
    <property type="nucleotide sequence ID" value="NZ_CP023777.1"/>
</dbReference>
<evidence type="ECO:0000256" key="7">
    <source>
        <dbReference type="SAM" id="MobiDB-lite"/>
    </source>
</evidence>
<organism evidence="11 12">
    <name type="scientific">Chitinophaga caeni</name>
    <dbReference type="NCBI Taxonomy" id="2029983"/>
    <lineage>
        <taxon>Bacteria</taxon>
        <taxon>Pseudomonadati</taxon>
        <taxon>Bacteroidota</taxon>
        <taxon>Chitinophagia</taxon>
        <taxon>Chitinophagales</taxon>
        <taxon>Chitinophagaceae</taxon>
        <taxon>Chitinophaga</taxon>
    </lineage>
</organism>
<dbReference type="InterPro" id="IPR011066">
    <property type="entry name" value="MscS_channel_C_sf"/>
</dbReference>
<evidence type="ECO:0000313" key="11">
    <source>
        <dbReference type="EMBL" id="ATL45833.1"/>
    </source>
</evidence>
<dbReference type="GO" id="GO:0008381">
    <property type="term" value="F:mechanosensitive monoatomic ion channel activity"/>
    <property type="evidence" value="ECO:0007669"/>
    <property type="project" value="InterPro"/>
</dbReference>
<keyword evidence="3" id="KW-1003">Cell membrane</keyword>
<evidence type="ECO:0000256" key="1">
    <source>
        <dbReference type="ARBA" id="ARBA00004651"/>
    </source>
</evidence>
<dbReference type="InterPro" id="IPR045275">
    <property type="entry name" value="MscS_archaea/bacteria_type"/>
</dbReference>
<feature type="transmembrane region" description="Helical" evidence="8">
    <location>
        <begin position="301"/>
        <end position="319"/>
    </location>
</feature>
<dbReference type="SUPFAM" id="SSF50182">
    <property type="entry name" value="Sm-like ribonucleoproteins"/>
    <property type="match status" value="1"/>
</dbReference>
<dbReference type="Gene3D" id="2.30.30.60">
    <property type="match status" value="1"/>
</dbReference>
<dbReference type="InterPro" id="IPR010920">
    <property type="entry name" value="LSM_dom_sf"/>
</dbReference>
<dbReference type="SUPFAM" id="SSF82689">
    <property type="entry name" value="Mechanosensitive channel protein MscS (YggB), C-terminal domain"/>
    <property type="match status" value="1"/>
</dbReference>
<evidence type="ECO:0000259" key="10">
    <source>
        <dbReference type="Pfam" id="PF21082"/>
    </source>
</evidence>
<comment type="similarity">
    <text evidence="2">Belongs to the MscS (TC 1.A.23) family.</text>
</comment>
<dbReference type="KEGG" id="cbae:COR50_00910"/>
<feature type="transmembrane region" description="Helical" evidence="8">
    <location>
        <begin position="203"/>
        <end position="225"/>
    </location>
</feature>
<keyword evidence="6 8" id="KW-0472">Membrane</keyword>
<keyword evidence="4 8" id="KW-0812">Transmembrane</keyword>
<evidence type="ECO:0000256" key="8">
    <source>
        <dbReference type="SAM" id="Phobius"/>
    </source>
</evidence>
<feature type="domain" description="Mechanosensitive ion channel MscS" evidence="9">
    <location>
        <begin position="344"/>
        <end position="409"/>
    </location>
</feature>
<reference evidence="11 12" key="1">
    <citation type="submission" date="2017-10" db="EMBL/GenBank/DDBJ databases">
        <title>Paenichitinophaga pekingensis gen. nov., sp. nov., isolated from activated sludge.</title>
        <authorList>
            <person name="Jin D."/>
            <person name="Kong X."/>
            <person name="Deng Y."/>
            <person name="Bai Z."/>
        </authorList>
    </citation>
    <scope>NUCLEOTIDE SEQUENCE [LARGE SCALE GENOMIC DNA]</scope>
    <source>
        <strain evidence="11 12">13</strain>
    </source>
</reference>
<dbReference type="GO" id="GO:0005886">
    <property type="term" value="C:plasma membrane"/>
    <property type="evidence" value="ECO:0007669"/>
    <property type="project" value="UniProtKB-SubCell"/>
</dbReference>